<feature type="domain" description="Mur ligase C-terminal" evidence="10">
    <location>
        <begin position="316"/>
        <end position="447"/>
    </location>
</feature>
<dbReference type="SUPFAM" id="SSF53623">
    <property type="entry name" value="MurD-like peptide ligases, catalytic domain"/>
    <property type="match status" value="1"/>
</dbReference>
<sequence>MENKHIHFIGICGVAMSALAIAFQKKGWRVTGSDAGFFPPISTHLEKNKIDFYPGWHPEKIGKPDLVVVGNVASSTNPEWLYVQKNNIPYKSYPEAIAKYFVKENSIVCAGTYGKTSTSSLLSFIFLESGLDPSYMFGGLSQNNIDAAYIGNSHWSILEGDEYKSSRWDNSAKFTHYQPTHLLLTSVIWDHADVYPTEKSYFEAFEKLAKSIPNNGTIVACADDKKVNEIIASSTCNIIKYGKDTKNDYYYSDIQLNKNGLSFTISNKDNKYKIETNILGDYQVANITACFAMAQIAGIKTDTIIKSIKSFKGIKRRLEKRYENDIAIIDDIAHSPQKAMSVLKTLKSIYHGQIIAIFEPNTGNRKPASFSGYADAFENADQIIIPRLSKIKIDQNDTETPANGKKLAEIIGQTHHNVKYIENDKELIQYLINNTKKDDCVVFLGSRGFRGMIEQLITCLRQ</sequence>
<evidence type="ECO:0000259" key="11">
    <source>
        <dbReference type="Pfam" id="PF08245"/>
    </source>
</evidence>
<proteinExistence type="predicted"/>
<keyword evidence="4" id="KW-0067">ATP-binding</keyword>
<feature type="domain" description="Mur ligase central" evidence="11">
    <location>
        <begin position="110"/>
        <end position="294"/>
    </location>
</feature>
<keyword evidence="8" id="KW-0961">Cell wall biogenesis/degradation</keyword>
<evidence type="ECO:0000313" key="12">
    <source>
        <dbReference type="EMBL" id="OGH58822.1"/>
    </source>
</evidence>
<dbReference type="InterPro" id="IPR036615">
    <property type="entry name" value="Mur_ligase_C_dom_sf"/>
</dbReference>
<dbReference type="InterPro" id="IPR004101">
    <property type="entry name" value="Mur_ligase_C"/>
</dbReference>
<reference evidence="12 13" key="1">
    <citation type="journal article" date="2016" name="Nat. Commun.">
        <title>Thousands of microbial genomes shed light on interconnected biogeochemical processes in an aquifer system.</title>
        <authorList>
            <person name="Anantharaman K."/>
            <person name="Brown C.T."/>
            <person name="Hug L.A."/>
            <person name="Sharon I."/>
            <person name="Castelle C.J."/>
            <person name="Probst A.J."/>
            <person name="Thomas B.C."/>
            <person name="Singh A."/>
            <person name="Wilkins M.J."/>
            <person name="Karaoz U."/>
            <person name="Brodie E.L."/>
            <person name="Williams K.H."/>
            <person name="Hubbard S.S."/>
            <person name="Banfield J.F."/>
        </authorList>
    </citation>
    <scope>NUCLEOTIDE SEQUENCE [LARGE SCALE GENOMIC DNA]</scope>
</reference>
<dbReference type="GO" id="GO:0008360">
    <property type="term" value="P:regulation of cell shape"/>
    <property type="evidence" value="ECO:0007669"/>
    <property type="project" value="UniProtKB-KW"/>
</dbReference>
<dbReference type="Proteomes" id="UP000177067">
    <property type="component" value="Unassembled WGS sequence"/>
</dbReference>
<evidence type="ECO:0000256" key="5">
    <source>
        <dbReference type="ARBA" id="ARBA00022960"/>
    </source>
</evidence>
<evidence type="ECO:0000256" key="8">
    <source>
        <dbReference type="ARBA" id="ARBA00023316"/>
    </source>
</evidence>
<evidence type="ECO:0000256" key="1">
    <source>
        <dbReference type="ARBA" id="ARBA00022598"/>
    </source>
</evidence>
<keyword evidence="2" id="KW-0132">Cell division</keyword>
<evidence type="ECO:0000256" key="6">
    <source>
        <dbReference type="ARBA" id="ARBA00022984"/>
    </source>
</evidence>
<evidence type="ECO:0000259" key="10">
    <source>
        <dbReference type="Pfam" id="PF02875"/>
    </source>
</evidence>
<dbReference type="Pfam" id="PF01225">
    <property type="entry name" value="Mur_ligase"/>
    <property type="match status" value="1"/>
</dbReference>
<evidence type="ECO:0000256" key="7">
    <source>
        <dbReference type="ARBA" id="ARBA00023306"/>
    </source>
</evidence>
<dbReference type="PANTHER" id="PTHR43445:SF5">
    <property type="entry name" value="UDP-N-ACETYLMURAMATE--L-ALANYL-GAMMA-D-GLUTAMYL-MESO-2,6-DIAMINOHEPTANDIOATE LIGASE"/>
    <property type="match status" value="1"/>
</dbReference>
<dbReference type="Pfam" id="PF08245">
    <property type="entry name" value="Mur_ligase_M"/>
    <property type="match status" value="1"/>
</dbReference>
<dbReference type="SUPFAM" id="SSF51984">
    <property type="entry name" value="MurCD N-terminal domain"/>
    <property type="match status" value="1"/>
</dbReference>
<dbReference type="AlphaFoldDB" id="A0A1F6LHC0"/>
<keyword evidence="5" id="KW-0133">Cell shape</keyword>
<accession>A0A1F6LHC0</accession>
<dbReference type="SUPFAM" id="SSF53244">
    <property type="entry name" value="MurD-like peptide ligases, peptide-binding domain"/>
    <property type="match status" value="1"/>
</dbReference>
<protein>
    <recommendedName>
        <fullName evidence="14">UDP-N-acetylmuramate:L-alanyl-gamma-D-glutamyl-meso-diaminopimelate ligase</fullName>
    </recommendedName>
</protein>
<dbReference type="GO" id="GO:0016881">
    <property type="term" value="F:acid-amino acid ligase activity"/>
    <property type="evidence" value="ECO:0007669"/>
    <property type="project" value="InterPro"/>
</dbReference>
<evidence type="ECO:0008006" key="14">
    <source>
        <dbReference type="Google" id="ProtNLM"/>
    </source>
</evidence>
<keyword evidence="1" id="KW-0436">Ligase</keyword>
<gene>
    <name evidence="12" type="ORF">A2725_03670</name>
</gene>
<dbReference type="GO" id="GO:0071555">
    <property type="term" value="P:cell wall organization"/>
    <property type="evidence" value="ECO:0007669"/>
    <property type="project" value="UniProtKB-KW"/>
</dbReference>
<organism evidence="12 13">
    <name type="scientific">Candidatus Magasanikbacteria bacterium RIFCSPHIGHO2_01_FULL_33_34</name>
    <dbReference type="NCBI Taxonomy" id="1798671"/>
    <lineage>
        <taxon>Bacteria</taxon>
        <taxon>Candidatus Magasanikiibacteriota</taxon>
    </lineage>
</organism>
<dbReference type="InterPro" id="IPR050061">
    <property type="entry name" value="MurCDEF_pg_biosynth"/>
</dbReference>
<dbReference type="InterPro" id="IPR000713">
    <property type="entry name" value="Mur_ligase_N"/>
</dbReference>
<evidence type="ECO:0000313" key="13">
    <source>
        <dbReference type="Proteomes" id="UP000177067"/>
    </source>
</evidence>
<dbReference type="Gene3D" id="3.90.190.20">
    <property type="entry name" value="Mur ligase, C-terminal domain"/>
    <property type="match status" value="1"/>
</dbReference>
<keyword evidence="3" id="KW-0547">Nucleotide-binding</keyword>
<dbReference type="InterPro" id="IPR036565">
    <property type="entry name" value="Mur-like_cat_sf"/>
</dbReference>
<keyword evidence="6" id="KW-0573">Peptidoglycan synthesis</keyword>
<dbReference type="Gene3D" id="3.40.50.720">
    <property type="entry name" value="NAD(P)-binding Rossmann-like Domain"/>
    <property type="match status" value="1"/>
</dbReference>
<dbReference type="GO" id="GO:0005524">
    <property type="term" value="F:ATP binding"/>
    <property type="evidence" value="ECO:0007669"/>
    <property type="project" value="UniProtKB-KW"/>
</dbReference>
<dbReference type="Pfam" id="PF02875">
    <property type="entry name" value="Mur_ligase_C"/>
    <property type="match status" value="1"/>
</dbReference>
<evidence type="ECO:0000256" key="2">
    <source>
        <dbReference type="ARBA" id="ARBA00022618"/>
    </source>
</evidence>
<evidence type="ECO:0000256" key="4">
    <source>
        <dbReference type="ARBA" id="ARBA00022840"/>
    </source>
</evidence>
<comment type="caution">
    <text evidence="12">The sequence shown here is derived from an EMBL/GenBank/DDBJ whole genome shotgun (WGS) entry which is preliminary data.</text>
</comment>
<feature type="domain" description="Mur ligase N-terminal catalytic" evidence="9">
    <location>
        <begin position="5"/>
        <end position="99"/>
    </location>
</feature>
<dbReference type="EMBL" id="MFPS01000008">
    <property type="protein sequence ID" value="OGH58822.1"/>
    <property type="molecule type" value="Genomic_DNA"/>
</dbReference>
<keyword evidence="7" id="KW-0131">Cell cycle</keyword>
<name>A0A1F6LHC0_9BACT</name>
<dbReference type="InterPro" id="IPR013221">
    <property type="entry name" value="Mur_ligase_cen"/>
</dbReference>
<dbReference type="Gene3D" id="3.40.1190.10">
    <property type="entry name" value="Mur-like, catalytic domain"/>
    <property type="match status" value="1"/>
</dbReference>
<evidence type="ECO:0000256" key="3">
    <source>
        <dbReference type="ARBA" id="ARBA00022741"/>
    </source>
</evidence>
<dbReference type="GO" id="GO:0009252">
    <property type="term" value="P:peptidoglycan biosynthetic process"/>
    <property type="evidence" value="ECO:0007669"/>
    <property type="project" value="UniProtKB-KW"/>
</dbReference>
<dbReference type="GO" id="GO:0051301">
    <property type="term" value="P:cell division"/>
    <property type="evidence" value="ECO:0007669"/>
    <property type="project" value="UniProtKB-KW"/>
</dbReference>
<dbReference type="PANTHER" id="PTHR43445">
    <property type="entry name" value="UDP-N-ACETYLMURAMATE--L-ALANINE LIGASE-RELATED"/>
    <property type="match status" value="1"/>
</dbReference>
<evidence type="ECO:0000259" key="9">
    <source>
        <dbReference type="Pfam" id="PF01225"/>
    </source>
</evidence>